<keyword evidence="3" id="KW-1185">Reference proteome</keyword>
<proteinExistence type="predicted"/>
<organism evidence="2 3">
    <name type="scientific">Tritrichomonas musculus</name>
    <dbReference type="NCBI Taxonomy" id="1915356"/>
    <lineage>
        <taxon>Eukaryota</taxon>
        <taxon>Metamonada</taxon>
        <taxon>Parabasalia</taxon>
        <taxon>Tritrichomonadida</taxon>
        <taxon>Tritrichomonadidae</taxon>
        <taxon>Tritrichomonas</taxon>
    </lineage>
</organism>
<dbReference type="SUPFAM" id="SSF54648">
    <property type="entry name" value="DLC"/>
    <property type="match status" value="4"/>
</dbReference>
<dbReference type="Proteomes" id="UP001470230">
    <property type="component" value="Unassembled WGS sequence"/>
</dbReference>
<feature type="coiled-coil region" evidence="1">
    <location>
        <begin position="10"/>
        <end position="59"/>
    </location>
</feature>
<dbReference type="PANTHER" id="PTHR11886:SF35">
    <property type="entry name" value="DYNEIN LIGHT CHAIN"/>
    <property type="match status" value="1"/>
</dbReference>
<keyword evidence="1" id="KW-0175">Coiled coil</keyword>
<evidence type="ECO:0000313" key="2">
    <source>
        <dbReference type="EMBL" id="KAK8896949.1"/>
    </source>
</evidence>
<dbReference type="Pfam" id="PF01221">
    <property type="entry name" value="Dynein_light"/>
    <property type="match status" value="4"/>
</dbReference>
<sequence>MSVPIDENTVLALYEMIKNMQKEMKEMNQTIEREHAKRVEMLKNLLNEERKSNSELRSELSTNYETIKSKDKEIIDLKKYINDETLRLYDKGDYSKVDIYKNLMDDEQKNFAIETTRKSLNINSDHSKCAKYIKEQFEKRFGGDWCVNLGTRNYGNIYFTYYDNCRINFQMGEFVVSIFKSSLGKETLRLHDKENYEKIHIFYTSMDDDHKNFAIDTTKRGLKIHDKSHFECAKYIVEKFQSEYGGNWCAILRARNYGGCYYTYIENHISFEIGEFCVNIFKSNVGGHVLQLKDFGDYDKYEINRYTMNNEKKNFIIKTTKECIQKYNDDHFECCKLIKQKLEKKYKGHWCVFLGIRNYGSANLSYVDNCYINFRMGEFYVTVFKSNTGNELLPLEDKGNYYKVDIINNEMNESQKDFAIETTRDGLKDNDSHFECAKYVREKLASRYGGIWCVIIRTRGYGASSFSYCNKCYIDFEMGEFFVSIFKSKPS</sequence>
<gene>
    <name evidence="2" type="ORF">M9Y10_014876</name>
</gene>
<dbReference type="PANTHER" id="PTHR11886">
    <property type="entry name" value="DYNEIN LIGHT CHAIN"/>
    <property type="match status" value="1"/>
</dbReference>
<accession>A0ABR2L0Q0</accession>
<dbReference type="Gene3D" id="3.30.740.10">
    <property type="entry name" value="Protein Inhibitor Of Neuronal Nitric Oxide Synthase"/>
    <property type="match status" value="4"/>
</dbReference>
<evidence type="ECO:0008006" key="4">
    <source>
        <dbReference type="Google" id="ProtNLM"/>
    </source>
</evidence>
<dbReference type="SMART" id="SM01375">
    <property type="entry name" value="Dynein_light"/>
    <property type="match status" value="4"/>
</dbReference>
<evidence type="ECO:0000256" key="1">
    <source>
        <dbReference type="SAM" id="Coils"/>
    </source>
</evidence>
<dbReference type="InterPro" id="IPR037177">
    <property type="entry name" value="DLC_sf"/>
</dbReference>
<evidence type="ECO:0000313" key="3">
    <source>
        <dbReference type="Proteomes" id="UP001470230"/>
    </source>
</evidence>
<dbReference type="EMBL" id="JAPFFF010000002">
    <property type="protein sequence ID" value="KAK8896949.1"/>
    <property type="molecule type" value="Genomic_DNA"/>
</dbReference>
<dbReference type="InterPro" id="IPR001372">
    <property type="entry name" value="Dynein_light_chain_typ-1/2"/>
</dbReference>
<comment type="caution">
    <text evidence="2">The sequence shown here is derived from an EMBL/GenBank/DDBJ whole genome shotgun (WGS) entry which is preliminary data.</text>
</comment>
<reference evidence="2 3" key="1">
    <citation type="submission" date="2024-04" db="EMBL/GenBank/DDBJ databases">
        <title>Tritrichomonas musculus Genome.</title>
        <authorList>
            <person name="Alves-Ferreira E."/>
            <person name="Grigg M."/>
            <person name="Lorenzi H."/>
            <person name="Galac M."/>
        </authorList>
    </citation>
    <scope>NUCLEOTIDE SEQUENCE [LARGE SCALE GENOMIC DNA]</scope>
    <source>
        <strain evidence="2 3">EAF2021</strain>
    </source>
</reference>
<name>A0ABR2L0Q0_9EUKA</name>
<protein>
    <recommendedName>
        <fullName evidence="4">TLDc domain-containing protein</fullName>
    </recommendedName>
</protein>
<dbReference type="CDD" id="cd21450">
    <property type="entry name" value="DLC-like_DYNLL1-like"/>
    <property type="match status" value="3"/>
</dbReference>